<feature type="compositionally biased region" description="Polar residues" evidence="1">
    <location>
        <begin position="1"/>
        <end position="17"/>
    </location>
</feature>
<protein>
    <submittedName>
        <fullName evidence="2">Uncharacterized protein</fullName>
    </submittedName>
</protein>
<feature type="region of interest" description="Disordered" evidence="1">
    <location>
        <begin position="1"/>
        <end position="29"/>
    </location>
</feature>
<proteinExistence type="predicted"/>
<evidence type="ECO:0000256" key="1">
    <source>
        <dbReference type="SAM" id="MobiDB-lite"/>
    </source>
</evidence>
<organism evidence="2">
    <name type="scientific">Arundo donax</name>
    <name type="common">Giant reed</name>
    <name type="synonym">Donax arundinaceus</name>
    <dbReference type="NCBI Taxonomy" id="35708"/>
    <lineage>
        <taxon>Eukaryota</taxon>
        <taxon>Viridiplantae</taxon>
        <taxon>Streptophyta</taxon>
        <taxon>Embryophyta</taxon>
        <taxon>Tracheophyta</taxon>
        <taxon>Spermatophyta</taxon>
        <taxon>Magnoliopsida</taxon>
        <taxon>Liliopsida</taxon>
        <taxon>Poales</taxon>
        <taxon>Poaceae</taxon>
        <taxon>PACMAD clade</taxon>
        <taxon>Arundinoideae</taxon>
        <taxon>Arundineae</taxon>
        <taxon>Arundo</taxon>
    </lineage>
</organism>
<reference evidence="2" key="2">
    <citation type="journal article" date="2015" name="Data Brief">
        <title>Shoot transcriptome of the giant reed, Arundo donax.</title>
        <authorList>
            <person name="Barrero R.A."/>
            <person name="Guerrero F.D."/>
            <person name="Moolhuijzen P."/>
            <person name="Goolsby J.A."/>
            <person name="Tidwell J."/>
            <person name="Bellgard S.E."/>
            <person name="Bellgard M.I."/>
        </authorList>
    </citation>
    <scope>NUCLEOTIDE SEQUENCE</scope>
    <source>
        <tissue evidence="2">Shoot tissue taken approximately 20 cm above the soil surface</tissue>
    </source>
</reference>
<name>A0A0A9FDK4_ARUDO</name>
<reference evidence="2" key="1">
    <citation type="submission" date="2014-09" db="EMBL/GenBank/DDBJ databases">
        <authorList>
            <person name="Magalhaes I.L.F."/>
            <person name="Oliveira U."/>
            <person name="Santos F.R."/>
            <person name="Vidigal T.H.D.A."/>
            <person name="Brescovit A.D."/>
            <person name="Santos A.J."/>
        </authorList>
    </citation>
    <scope>NUCLEOTIDE SEQUENCE</scope>
    <source>
        <tissue evidence="2">Shoot tissue taken approximately 20 cm above the soil surface</tissue>
    </source>
</reference>
<sequence>MSTESRLLSSMFSSQHPNIKHETLLPIRK</sequence>
<accession>A0A0A9FDK4</accession>
<dbReference type="AlphaFoldDB" id="A0A0A9FDK4"/>
<evidence type="ECO:0000313" key="2">
    <source>
        <dbReference type="EMBL" id="JAE06348.1"/>
    </source>
</evidence>
<dbReference type="EMBL" id="GBRH01191548">
    <property type="protein sequence ID" value="JAE06348.1"/>
    <property type="molecule type" value="Transcribed_RNA"/>
</dbReference>